<keyword evidence="1" id="KW-0812">Transmembrane</keyword>
<proteinExistence type="predicted"/>
<organism evidence="2 3">
    <name type="scientific">Neolewinella agarilytica</name>
    <dbReference type="NCBI Taxonomy" id="478744"/>
    <lineage>
        <taxon>Bacteria</taxon>
        <taxon>Pseudomonadati</taxon>
        <taxon>Bacteroidota</taxon>
        <taxon>Saprospiria</taxon>
        <taxon>Saprospirales</taxon>
        <taxon>Lewinellaceae</taxon>
        <taxon>Neolewinella</taxon>
    </lineage>
</organism>
<dbReference type="EMBL" id="FOFB01000012">
    <property type="protein sequence ID" value="SEQ61456.1"/>
    <property type="molecule type" value="Genomic_DNA"/>
</dbReference>
<dbReference type="InterPro" id="IPR032531">
    <property type="entry name" value="DUF4956"/>
</dbReference>
<dbReference type="Proteomes" id="UP000199021">
    <property type="component" value="Unassembled WGS sequence"/>
</dbReference>
<dbReference type="OrthoDB" id="9803265at2"/>
<sequence>MLDYLTLQGSTENPTFMTILLTVLLSFLLSSLIAFTYQKTTRYVKTPVDFLQAIILVAIVAAMVMQAIGDSLARGLGMLGALAIIRFRTNLREPRNMVFTFASLAAGIACGVYGFVIGIVGTIGFCTVTFILKYSPMSRMSPLVGVLSFNVPKYSEDVPELEAILNRFCSRYTKTRSQIYTPKIKGIVEGDPPDKKIDYEYHFKLINEQDGKNLDTALSALETLESLKISFENFPEKI</sequence>
<feature type="transmembrane region" description="Helical" evidence="1">
    <location>
        <begin position="15"/>
        <end position="37"/>
    </location>
</feature>
<keyword evidence="1" id="KW-0472">Membrane</keyword>
<dbReference type="AlphaFoldDB" id="A0A1H9HGV8"/>
<keyword evidence="1" id="KW-1133">Transmembrane helix</keyword>
<keyword evidence="3" id="KW-1185">Reference proteome</keyword>
<name>A0A1H9HGV8_9BACT</name>
<dbReference type="InParanoid" id="A0A1H9HGV8"/>
<feature type="transmembrane region" description="Helical" evidence="1">
    <location>
        <begin position="49"/>
        <end position="69"/>
    </location>
</feature>
<dbReference type="Pfam" id="PF16316">
    <property type="entry name" value="DUF4956"/>
    <property type="match status" value="1"/>
</dbReference>
<accession>A0A1H9HGV8</accession>
<evidence type="ECO:0000313" key="2">
    <source>
        <dbReference type="EMBL" id="SEQ61456.1"/>
    </source>
</evidence>
<feature type="transmembrane region" description="Helical" evidence="1">
    <location>
        <begin position="99"/>
        <end position="132"/>
    </location>
</feature>
<evidence type="ECO:0000256" key="1">
    <source>
        <dbReference type="SAM" id="Phobius"/>
    </source>
</evidence>
<reference evidence="3" key="1">
    <citation type="submission" date="2016-10" db="EMBL/GenBank/DDBJ databases">
        <authorList>
            <person name="Varghese N."/>
            <person name="Submissions S."/>
        </authorList>
    </citation>
    <scope>NUCLEOTIDE SEQUENCE [LARGE SCALE GENOMIC DNA]</scope>
    <source>
        <strain evidence="3">DSM 24740</strain>
    </source>
</reference>
<evidence type="ECO:0000313" key="3">
    <source>
        <dbReference type="Proteomes" id="UP000199021"/>
    </source>
</evidence>
<gene>
    <name evidence="2" type="ORF">SAMN05444359_112153</name>
</gene>
<dbReference type="STRING" id="478744.SAMN05444359_112153"/>
<protein>
    <submittedName>
        <fullName evidence="2">Uncharacterized membrane protein YhiD, involved in acid resistance</fullName>
    </submittedName>
</protein>